<dbReference type="GO" id="GO:0030247">
    <property type="term" value="F:polysaccharide binding"/>
    <property type="evidence" value="ECO:0007669"/>
    <property type="project" value="InterPro"/>
</dbReference>
<dbReference type="SUPFAM" id="SSF49384">
    <property type="entry name" value="Carbohydrate-binding domain"/>
    <property type="match status" value="1"/>
</dbReference>
<comment type="catalytic activity">
    <reaction evidence="1 7">
        <text>Endohydrolysis of (1-&gt;4)-beta-D-glucosidic linkages in cellulose, lichenin and cereal beta-D-glucans.</text>
        <dbReference type="EC" id="3.2.1.4"/>
    </reaction>
</comment>
<dbReference type="PROSITE" id="PS00659">
    <property type="entry name" value="GLYCOSYL_HYDROL_F5"/>
    <property type="match status" value="1"/>
</dbReference>
<reference evidence="12" key="2">
    <citation type="submission" date="2010-01" db="EMBL/GenBank/DDBJ databases">
        <title>The complete genome of Conexibacter woesei DSM 14684.</title>
        <authorList>
            <consortium name="US DOE Joint Genome Institute (JGI-PGF)"/>
            <person name="Lucas S."/>
            <person name="Copeland A."/>
            <person name="Lapidus A."/>
            <person name="Glavina del Rio T."/>
            <person name="Dalin E."/>
            <person name="Tice H."/>
            <person name="Bruce D."/>
            <person name="Goodwin L."/>
            <person name="Pitluck S."/>
            <person name="Kyrpides N."/>
            <person name="Mavromatis K."/>
            <person name="Ivanova N."/>
            <person name="Mikhailova N."/>
            <person name="Chertkov O."/>
            <person name="Brettin T."/>
            <person name="Detter J.C."/>
            <person name="Han C."/>
            <person name="Larimer F."/>
            <person name="Land M."/>
            <person name="Hauser L."/>
            <person name="Markowitz V."/>
            <person name="Cheng J.-F."/>
            <person name="Hugenholtz P."/>
            <person name="Woyke T."/>
            <person name="Wu D."/>
            <person name="Pukall R."/>
            <person name="Steenblock K."/>
            <person name="Schneider S."/>
            <person name="Klenk H.-P."/>
            <person name="Eisen J.A."/>
        </authorList>
    </citation>
    <scope>NUCLEOTIDE SEQUENCE [LARGE SCALE GENOMIC DNA]</scope>
    <source>
        <strain evidence="12">DSM 14684 / CIP 108061 / JCM 11494 / NBRC 100937 / ID131577</strain>
    </source>
</reference>
<evidence type="ECO:0000256" key="6">
    <source>
        <dbReference type="ARBA" id="ARBA00023326"/>
    </source>
</evidence>
<dbReference type="OrthoDB" id="4902692at2"/>
<protein>
    <recommendedName>
        <fullName evidence="7">Endoglucanase</fullName>
        <ecNumber evidence="7">3.2.1.4</ecNumber>
    </recommendedName>
</protein>
<feature type="domain" description="Glycoside hydrolase family 5" evidence="10">
    <location>
        <begin position="51"/>
        <end position="355"/>
    </location>
</feature>
<dbReference type="SUPFAM" id="SSF51445">
    <property type="entry name" value="(Trans)glycosidases"/>
    <property type="match status" value="1"/>
</dbReference>
<keyword evidence="3 7" id="KW-0136">Cellulose degradation</keyword>
<dbReference type="EMBL" id="CP001854">
    <property type="protein sequence ID" value="ADB48595.1"/>
    <property type="molecule type" value="Genomic_DNA"/>
</dbReference>
<dbReference type="eggNOG" id="COG2730">
    <property type="taxonomic scope" value="Bacteria"/>
</dbReference>
<dbReference type="KEGG" id="cwo:Cwoe_0159"/>
<evidence type="ECO:0000256" key="3">
    <source>
        <dbReference type="ARBA" id="ARBA00023001"/>
    </source>
</evidence>
<keyword evidence="12" id="KW-1185">Reference proteome</keyword>
<sequence length="542" mass="57881" precursor="true">MRRLAPLILAGLLLASLGAATAHAGGRMISTPLSTKGARIVDAGGRTVVLQGVNWFGFETANHLVHGLWARDYRDVLAQVRRLGFNTIRLPFSLEAIRSTAPVSGADFSGGRNAALKGATPLEAMDAVVEEAGRQGLLILLDNHSHADDAYQQGLWYGQGFSEDDWVATWKRLAARYRDQRNVIGADLKNEPHAEATWGTGGPTDWRRAAERAGNAVLSVAPQWLVVVEGVGGGAPVPGQRLDTHWWGGNLEGVRTHPVRLDRANRLVYSPHEYGPGVFPQPWFGKPNTPALLEERWRTGFGFIAEQGIAPILVGEFGGRNVDRESAEGRWQRQFFDFIGRTGASWTYWALNPNSGDTGGVLKDDWSSVQPAKTALLQRMIARQRIAFRGSGAVFTAPRRATTPRRGGKAAPKTPARSQTAAPTQPSAPAQPPAQPPADDAPGPPAPGSLSARVVVENRWDAGWCGHLEVSGPDATLAAARATLTLPPGTRIAQSWNAQRSGDGGRVELRFPAWAKVAGGAPYAATGFCVDGSGEAADVTVG</sequence>
<keyword evidence="6 7" id="KW-0624">Polysaccharide degradation</keyword>
<feature type="region of interest" description="Disordered" evidence="8">
    <location>
        <begin position="395"/>
        <end position="450"/>
    </location>
</feature>
<keyword evidence="2 7" id="KW-0378">Hydrolase</keyword>
<name>D3F517_CONWI</name>
<organism evidence="11 12">
    <name type="scientific">Conexibacter woesei (strain DSM 14684 / CCUG 47730 / CIP 108061 / JCM 11494 / NBRC 100937 / ID131577)</name>
    <dbReference type="NCBI Taxonomy" id="469383"/>
    <lineage>
        <taxon>Bacteria</taxon>
        <taxon>Bacillati</taxon>
        <taxon>Actinomycetota</taxon>
        <taxon>Thermoleophilia</taxon>
        <taxon>Solirubrobacterales</taxon>
        <taxon>Conexibacteraceae</taxon>
        <taxon>Conexibacter</taxon>
    </lineage>
</organism>
<dbReference type="PANTHER" id="PTHR35923">
    <property type="entry name" value="MAJOR EXTRACELLULAR ENDOGLUCANASE"/>
    <property type="match status" value="1"/>
</dbReference>
<dbReference type="GO" id="GO:0030245">
    <property type="term" value="P:cellulose catabolic process"/>
    <property type="evidence" value="ECO:0007669"/>
    <property type="project" value="UniProtKB-KW"/>
</dbReference>
<dbReference type="STRING" id="469383.Cwoe_0159"/>
<accession>D3F517</accession>
<evidence type="ECO:0000256" key="1">
    <source>
        <dbReference type="ARBA" id="ARBA00000966"/>
    </source>
</evidence>
<evidence type="ECO:0000256" key="2">
    <source>
        <dbReference type="ARBA" id="ARBA00022801"/>
    </source>
</evidence>
<dbReference type="InterPro" id="IPR001547">
    <property type="entry name" value="Glyco_hydro_5"/>
</dbReference>
<dbReference type="AlphaFoldDB" id="D3F517"/>
<dbReference type="GO" id="GO:0008810">
    <property type="term" value="F:cellulase activity"/>
    <property type="evidence" value="ECO:0007669"/>
    <property type="project" value="UniProtKB-EC"/>
</dbReference>
<dbReference type="EC" id="3.2.1.4" evidence="7"/>
<dbReference type="InterPro" id="IPR012291">
    <property type="entry name" value="CBM2_carb-bd_dom_sf"/>
</dbReference>
<keyword evidence="4 7" id="KW-0119">Carbohydrate metabolism</keyword>
<keyword evidence="5 7" id="KW-0326">Glycosidase</keyword>
<evidence type="ECO:0000256" key="9">
    <source>
        <dbReference type="SAM" id="SignalP"/>
    </source>
</evidence>
<dbReference type="Proteomes" id="UP000008229">
    <property type="component" value="Chromosome"/>
</dbReference>
<dbReference type="CAZy" id="CBM2">
    <property type="family name" value="Carbohydrate-Binding Module Family 2"/>
</dbReference>
<evidence type="ECO:0000256" key="8">
    <source>
        <dbReference type="SAM" id="MobiDB-lite"/>
    </source>
</evidence>
<evidence type="ECO:0000256" key="5">
    <source>
        <dbReference type="ARBA" id="ARBA00023295"/>
    </source>
</evidence>
<dbReference type="Pfam" id="PF00150">
    <property type="entry name" value="Cellulase"/>
    <property type="match status" value="1"/>
</dbReference>
<comment type="similarity">
    <text evidence="7">Belongs to the glycosyl hydrolase 5 (cellulase A) family.</text>
</comment>
<proteinExistence type="inferred from homology"/>
<reference evidence="11 12" key="1">
    <citation type="journal article" date="2010" name="Stand. Genomic Sci.">
        <title>Complete genome sequence of Conexibacter woesei type strain (ID131577).</title>
        <authorList>
            <person name="Pukall R."/>
            <person name="Lapidus A."/>
            <person name="Glavina Del Rio T."/>
            <person name="Copeland A."/>
            <person name="Tice H."/>
            <person name="Cheng J.-F."/>
            <person name="Lucas S."/>
            <person name="Chen F."/>
            <person name="Nolan M."/>
            <person name="Bruce D."/>
            <person name="Goodwin L."/>
            <person name="Pitluck S."/>
            <person name="Mavromatis K."/>
            <person name="Ivanova N."/>
            <person name="Ovchinnikova G."/>
            <person name="Pati A."/>
            <person name="Chen A."/>
            <person name="Palaniappan K."/>
            <person name="Land M."/>
            <person name="Hauser L."/>
            <person name="Chang Y.-J."/>
            <person name="Jeffries C.D."/>
            <person name="Chain P."/>
            <person name="Meincke L."/>
            <person name="Sims D."/>
            <person name="Brettin T."/>
            <person name="Detter J.C."/>
            <person name="Rohde M."/>
            <person name="Goeker M."/>
            <person name="Bristow J."/>
            <person name="Eisen J.A."/>
            <person name="Markowitz V."/>
            <person name="Kyrpides N.C."/>
            <person name="Klenk H.-P."/>
            <person name="Hugenholtz P."/>
        </authorList>
    </citation>
    <scope>NUCLEOTIDE SEQUENCE [LARGE SCALE GENOMIC DNA]</scope>
    <source>
        <strain evidence="12">DSM 14684 / CIP 108061 / JCM 11494 / NBRC 100937 / ID131577</strain>
    </source>
</reference>
<dbReference type="InterPro" id="IPR008965">
    <property type="entry name" value="CBM2/CBM3_carb-bd_dom_sf"/>
</dbReference>
<dbReference type="CAZy" id="GH5">
    <property type="family name" value="Glycoside Hydrolase Family 5"/>
</dbReference>
<dbReference type="InterPro" id="IPR018087">
    <property type="entry name" value="Glyco_hydro_5_CS"/>
</dbReference>
<feature type="signal peptide" evidence="9">
    <location>
        <begin position="1"/>
        <end position="24"/>
    </location>
</feature>
<dbReference type="InterPro" id="IPR017853">
    <property type="entry name" value="GH"/>
</dbReference>
<dbReference type="Gene3D" id="2.60.40.290">
    <property type="match status" value="1"/>
</dbReference>
<dbReference type="HOGENOM" id="CLU_020735_1_0_11"/>
<evidence type="ECO:0000259" key="10">
    <source>
        <dbReference type="Pfam" id="PF00150"/>
    </source>
</evidence>
<evidence type="ECO:0000256" key="7">
    <source>
        <dbReference type="RuleBase" id="RU361153"/>
    </source>
</evidence>
<dbReference type="PANTHER" id="PTHR35923:SF2">
    <property type="entry name" value="ENDOGLUCANASE"/>
    <property type="match status" value="1"/>
</dbReference>
<evidence type="ECO:0000313" key="11">
    <source>
        <dbReference type="EMBL" id="ADB48595.1"/>
    </source>
</evidence>
<feature type="chain" id="PRO_5003043211" description="Endoglucanase" evidence="9">
    <location>
        <begin position="25"/>
        <end position="542"/>
    </location>
</feature>
<evidence type="ECO:0000313" key="12">
    <source>
        <dbReference type="Proteomes" id="UP000008229"/>
    </source>
</evidence>
<gene>
    <name evidence="11" type="ordered locus">Cwoe_0159</name>
</gene>
<keyword evidence="9" id="KW-0732">Signal</keyword>
<evidence type="ECO:0000256" key="4">
    <source>
        <dbReference type="ARBA" id="ARBA00023277"/>
    </source>
</evidence>
<dbReference type="Gene3D" id="3.20.20.80">
    <property type="entry name" value="Glycosidases"/>
    <property type="match status" value="1"/>
</dbReference>
<dbReference type="RefSeq" id="WP_012931648.1">
    <property type="nucleotide sequence ID" value="NC_013739.1"/>
</dbReference>
<feature type="compositionally biased region" description="Low complexity" evidence="8">
    <location>
        <begin position="418"/>
        <end position="428"/>
    </location>
</feature>